<dbReference type="Gene3D" id="2.30.30.240">
    <property type="entry name" value="PRC-barrel domain"/>
    <property type="match status" value="1"/>
</dbReference>
<sequence length="80" mass="8931">MKVFATELKGKTVMTEDGQILGVLADFIMDTRTGRIQSLLVTPAEHVEPRLFKVDPEGRLILSFKTMKAVRDVVVTQLAE</sequence>
<dbReference type="PANTHER" id="PTHR38137:SF2">
    <property type="entry name" value="PRC-BARREL DOMAIN-CONTAINING PROTEIN"/>
    <property type="match status" value="1"/>
</dbReference>
<evidence type="ECO:0000313" key="2">
    <source>
        <dbReference type="EMBL" id="AKQ01741.1"/>
    </source>
</evidence>
<organism evidence="2">
    <name type="scientific">uncultured euryarchaeote Rifle_16ft_4_minimus_23719</name>
    <dbReference type="NCBI Taxonomy" id="1665190"/>
    <lineage>
        <taxon>Archaea</taxon>
        <taxon>Methanobacteriati</taxon>
        <taxon>Methanobacteriota</taxon>
        <taxon>environmental samples</taxon>
    </lineage>
</organism>
<name>A0A0H4T287_9EURY</name>
<dbReference type="EMBL" id="KT006976">
    <property type="protein sequence ID" value="AKQ01741.1"/>
    <property type="molecule type" value="Genomic_DNA"/>
</dbReference>
<accession>A0A0H4T287</accession>
<reference evidence="2" key="1">
    <citation type="journal article" date="2015" name="ISME J.">
        <title>Aquifer environment selects for microbial species cohorts in sediment and groundwater.</title>
        <authorList>
            <person name="Hug L.A."/>
            <person name="Thomas B.C."/>
            <person name="Brown C.T."/>
            <person name="Frischkorn K.R."/>
            <person name="Williams K.H."/>
            <person name="Tringe S.G."/>
            <person name="Banfield J.F."/>
        </authorList>
    </citation>
    <scope>NUCLEOTIDE SEQUENCE</scope>
</reference>
<evidence type="ECO:0000259" key="1">
    <source>
        <dbReference type="Pfam" id="PF05239"/>
    </source>
</evidence>
<dbReference type="InterPro" id="IPR027275">
    <property type="entry name" value="PRC-brl_dom"/>
</dbReference>
<dbReference type="PANTHER" id="PTHR38137">
    <property type="entry name" value="PRC-BARREL DOMAIN PROTEIN"/>
    <property type="match status" value="1"/>
</dbReference>
<dbReference type="Pfam" id="PF05239">
    <property type="entry name" value="PRC"/>
    <property type="match status" value="1"/>
</dbReference>
<dbReference type="InterPro" id="IPR011033">
    <property type="entry name" value="PRC_barrel-like_sf"/>
</dbReference>
<feature type="domain" description="PRC-barrel" evidence="1">
    <location>
        <begin position="3"/>
        <end position="76"/>
    </location>
</feature>
<dbReference type="AlphaFoldDB" id="A0A0H4T287"/>
<proteinExistence type="predicted"/>
<dbReference type="SUPFAM" id="SSF50346">
    <property type="entry name" value="PRC-barrel domain"/>
    <property type="match status" value="1"/>
</dbReference>
<protein>
    <recommendedName>
        <fullName evidence="1">PRC-barrel domain-containing protein</fullName>
    </recommendedName>
</protein>